<dbReference type="Proteomes" id="UP001152320">
    <property type="component" value="Chromosome 16"/>
</dbReference>
<keyword evidence="3" id="KW-1185">Reference proteome</keyword>
<gene>
    <name evidence="2" type="ORF">HOLleu_31248</name>
</gene>
<evidence type="ECO:0000313" key="3">
    <source>
        <dbReference type="Proteomes" id="UP001152320"/>
    </source>
</evidence>
<keyword evidence="1" id="KW-1133">Transmembrane helix</keyword>
<organism evidence="2 3">
    <name type="scientific">Holothuria leucospilota</name>
    <name type="common">Black long sea cucumber</name>
    <name type="synonym">Mertensiothuria leucospilota</name>
    <dbReference type="NCBI Taxonomy" id="206669"/>
    <lineage>
        <taxon>Eukaryota</taxon>
        <taxon>Metazoa</taxon>
        <taxon>Echinodermata</taxon>
        <taxon>Eleutherozoa</taxon>
        <taxon>Echinozoa</taxon>
        <taxon>Holothuroidea</taxon>
        <taxon>Aspidochirotacea</taxon>
        <taxon>Aspidochirotida</taxon>
        <taxon>Holothuriidae</taxon>
        <taxon>Holothuria</taxon>
    </lineage>
</organism>
<name>A0A9Q1BHP4_HOLLE</name>
<reference evidence="2" key="1">
    <citation type="submission" date="2021-10" db="EMBL/GenBank/DDBJ databases">
        <title>Tropical sea cucumber genome reveals ecological adaptation and Cuvierian tubules defense mechanism.</title>
        <authorList>
            <person name="Chen T."/>
        </authorList>
    </citation>
    <scope>NUCLEOTIDE SEQUENCE</scope>
    <source>
        <strain evidence="2">Nanhai2018</strain>
        <tissue evidence="2">Muscle</tissue>
    </source>
</reference>
<dbReference type="EMBL" id="JAIZAY010000016">
    <property type="protein sequence ID" value="KAJ8026433.1"/>
    <property type="molecule type" value="Genomic_DNA"/>
</dbReference>
<sequence length="135" mass="14649">MSQGNMAFVPIGDTDLPYCSGHVPLTKVSCTCPRQVESVTNLPELPQLQCLTTTWQSTTDVITTDVNITDVIDWKGYDKSPDSPDLLLMAGVMSAVVLVTLIAAMCLLWWLKSGKTRGVELHTPSPKLESSNPSV</sequence>
<dbReference type="AlphaFoldDB" id="A0A9Q1BHP4"/>
<feature type="transmembrane region" description="Helical" evidence="1">
    <location>
        <begin position="86"/>
        <end position="111"/>
    </location>
</feature>
<comment type="caution">
    <text evidence="2">The sequence shown here is derived from an EMBL/GenBank/DDBJ whole genome shotgun (WGS) entry which is preliminary data.</text>
</comment>
<keyword evidence="1" id="KW-0812">Transmembrane</keyword>
<accession>A0A9Q1BHP4</accession>
<evidence type="ECO:0000313" key="2">
    <source>
        <dbReference type="EMBL" id="KAJ8026433.1"/>
    </source>
</evidence>
<evidence type="ECO:0000256" key="1">
    <source>
        <dbReference type="SAM" id="Phobius"/>
    </source>
</evidence>
<keyword evidence="1" id="KW-0472">Membrane</keyword>
<protein>
    <submittedName>
        <fullName evidence="2">Uncharacterized protein</fullName>
    </submittedName>
</protein>
<proteinExistence type="predicted"/>